<dbReference type="InterPro" id="IPR011009">
    <property type="entry name" value="Kinase-like_dom_sf"/>
</dbReference>
<dbReference type="Pfam" id="PF00069">
    <property type="entry name" value="Pkinase"/>
    <property type="match status" value="1"/>
</dbReference>
<reference evidence="3" key="1">
    <citation type="submission" date="2022-09" db="EMBL/GenBank/DDBJ databases">
        <title>Fusarium specimens isolated from Avocado Roots.</title>
        <authorList>
            <person name="Stajich J."/>
            <person name="Roper C."/>
            <person name="Heimlech-Rivalta G."/>
        </authorList>
    </citation>
    <scope>NUCLEOTIDE SEQUENCE</scope>
    <source>
        <strain evidence="3">CF00136</strain>
    </source>
</reference>
<dbReference type="EMBL" id="JAOQAZ010000011">
    <property type="protein sequence ID" value="KAJ4262925.1"/>
    <property type="molecule type" value="Genomic_DNA"/>
</dbReference>
<evidence type="ECO:0000313" key="3">
    <source>
        <dbReference type="EMBL" id="KAJ4262925.1"/>
    </source>
</evidence>
<dbReference type="Proteomes" id="UP001152049">
    <property type="component" value="Unassembled WGS sequence"/>
</dbReference>
<keyword evidence="4" id="KW-1185">Reference proteome</keyword>
<dbReference type="PANTHER" id="PTHR24118">
    <property type="entry name" value="POTE ANKYRIN DOMAIN"/>
    <property type="match status" value="1"/>
</dbReference>
<gene>
    <name evidence="3" type="ORF">NW762_006538</name>
</gene>
<evidence type="ECO:0000256" key="1">
    <source>
        <dbReference type="PROSITE-ProRule" id="PRU00023"/>
    </source>
</evidence>
<sequence length="1490" mass="167590">MADFQSFSTYSVAPTATELINRPDKTYAVKGQAEFLAIAVALEVPILSAQNNVIASMNILSAGAGASFSVFASAEELSLDEEEDFLNATPGVRSWIAETKESQGFQSYVTKKIVTAQGVRDDSRQLAAVINEIRILSSETIRDCDHIVSMLAISWSESPSVGRFWPQVLLEAADEGTLADYLSSNKLDFKSQLAISMEIGRALQVLHSHGIVHADIKPANILVFTSGFNEEQQDIMEQTGIVPIRAKLCDFGYAVILDDYKSEELFQARIGSFPWMAPELDAGEAIRLEDLHKADIYSFGLLIASIFMNGCTPFDYMTPEEISIVKTRPLDHAFSTVTALVHSIEYVSSPTEHQKEFIQALLTGTCAPASSDRVSLAAIQSFLFLGLLQQLDRGEPAIPMEWFRDLRNADGYMDALIALQRKHSGLGDLFDDPDVPDVLLQLREIRDAVISIKIGDPEFEEQLANYFEDHTPEPGNLRRFRTAWRSDDVLRESEDFVDRMDEIFDQAILKVPGFAFEHSLKPSLFPRVALEEVFRDLQDTCDSNYIEEPSAPFNLAGAYFNGTIVEPSAEMGLKYLVKSAMLKNPEAVSLILNVFDACDSTLPEDEKDHLLDEIRDYGVKALGQAQETLFDHLVPRHIEHQKVLAETWIRKWPEKYSQYLITYRKTANTLLPLLNSPLYLKAEPKTGHLEFDSDQLASFNERGPDKLDITKKQQFKDEVTRLGCLNSCNNNGFTLLQTAAVKNDLDLAKILVIELGASVNTYGNTYGWTPLLLSCHSGHFDMAKFLVDNGADPTIKETLHNATILHSLNRFTEHQHCEEILKIALSAGIDINSRLKSGATPLHTTFSGWDYSRGAAAELLLEHGADPAKEANEWDGGLNFVTPITYAAESLDVNLLRKMVSASQSLISRSGSSARQLSSAKAQALSALLRRTRFHCMSVGGSGYQSKLEAIMSLLIDDQVRAFLIARRQNPDQPTDPFLAMCSQGNACFMEAFLKLFPQTAVDNPAWELPRTFLHLAIERRNIEMVRLLIQNGADLLTRDVRGRNSLQVAAHYFPQAVPEFVQILEDLPLHRRQDQSVKDILEHRDNSGHTLFAQLLIEGYDDERQLAESLRVKYNLKHDYQMKEDEDWMTFGGYMVTLSAAQGLIPIEHIQYLLELDPPLEFVTNSEGKTLLTIAAGGLSGYQDSYDLACHQITALLLDKYPEYERLMQTSDAQGRCILHVAAYWSNKTALQMLKDHVNRHYPEILLPWNTLASGNSVLDHATLGVQEKSLARWGTEINKVATRSTKKAALACYEFLRENGALHNWEFEGIMVAARPIMYELDPVRIRIFIRMATQRLGLGEPDMDPERCVDIGDTASFGATLIRVPVVDLVWKYDNFIIRHYSVRISSHPIQGFDQFYGWIEQRMTKDEPLCNNNLGLPPGLWPFMTLNYEHRIPHTQEVVRWKRPGRIWTEEERDGLKGHFSALWDALFGRIEQEFIARLTGGRVDD</sequence>
<dbReference type="Pfam" id="PF12796">
    <property type="entry name" value="Ank_2"/>
    <property type="match status" value="1"/>
</dbReference>
<dbReference type="GO" id="GO:0005524">
    <property type="term" value="F:ATP binding"/>
    <property type="evidence" value="ECO:0007669"/>
    <property type="project" value="InterPro"/>
</dbReference>
<dbReference type="InterPro" id="IPR000719">
    <property type="entry name" value="Prot_kinase_dom"/>
</dbReference>
<dbReference type="PROSITE" id="PS00108">
    <property type="entry name" value="PROTEIN_KINASE_ST"/>
    <property type="match status" value="1"/>
</dbReference>
<dbReference type="SUPFAM" id="SSF48403">
    <property type="entry name" value="Ankyrin repeat"/>
    <property type="match status" value="2"/>
</dbReference>
<dbReference type="PROSITE" id="PS50088">
    <property type="entry name" value="ANK_REPEAT"/>
    <property type="match status" value="3"/>
</dbReference>
<evidence type="ECO:0000313" key="4">
    <source>
        <dbReference type="Proteomes" id="UP001152049"/>
    </source>
</evidence>
<dbReference type="InterPro" id="IPR002110">
    <property type="entry name" value="Ankyrin_rpt"/>
</dbReference>
<dbReference type="PANTHER" id="PTHR24118:SF99">
    <property type="entry name" value="POTE ANKYRIN DOMAIN FAMILY MEMBER 3C-RELATED"/>
    <property type="match status" value="1"/>
</dbReference>
<feature type="repeat" description="ANK" evidence="1">
    <location>
        <begin position="766"/>
        <end position="798"/>
    </location>
</feature>
<dbReference type="Gene3D" id="1.10.510.10">
    <property type="entry name" value="Transferase(Phosphotransferase) domain 1"/>
    <property type="match status" value="1"/>
</dbReference>
<keyword evidence="1" id="KW-0040">ANK repeat</keyword>
<feature type="repeat" description="ANK" evidence="1">
    <location>
        <begin position="837"/>
        <end position="872"/>
    </location>
</feature>
<dbReference type="Gene3D" id="1.25.40.20">
    <property type="entry name" value="Ankyrin repeat-containing domain"/>
    <property type="match status" value="2"/>
</dbReference>
<dbReference type="SUPFAM" id="SSF56112">
    <property type="entry name" value="Protein kinase-like (PK-like)"/>
    <property type="match status" value="1"/>
</dbReference>
<protein>
    <recommendedName>
        <fullName evidence="2">Protein kinase domain-containing protein</fullName>
    </recommendedName>
</protein>
<feature type="domain" description="Protein kinase" evidence="2">
    <location>
        <begin position="56"/>
        <end position="383"/>
    </location>
</feature>
<dbReference type="GO" id="GO:0004672">
    <property type="term" value="F:protein kinase activity"/>
    <property type="evidence" value="ECO:0007669"/>
    <property type="project" value="InterPro"/>
</dbReference>
<dbReference type="OrthoDB" id="626167at2759"/>
<name>A0A9W8VGX4_9HYPO</name>
<dbReference type="InterPro" id="IPR008271">
    <property type="entry name" value="Ser/Thr_kinase_AS"/>
</dbReference>
<evidence type="ECO:0000259" key="2">
    <source>
        <dbReference type="PROSITE" id="PS50011"/>
    </source>
</evidence>
<accession>A0A9W8VGX4</accession>
<organism evidence="3 4">
    <name type="scientific">Fusarium torreyae</name>
    <dbReference type="NCBI Taxonomy" id="1237075"/>
    <lineage>
        <taxon>Eukaryota</taxon>
        <taxon>Fungi</taxon>
        <taxon>Dikarya</taxon>
        <taxon>Ascomycota</taxon>
        <taxon>Pezizomycotina</taxon>
        <taxon>Sordariomycetes</taxon>
        <taxon>Hypocreomycetidae</taxon>
        <taxon>Hypocreales</taxon>
        <taxon>Nectriaceae</taxon>
        <taxon>Fusarium</taxon>
    </lineage>
</organism>
<dbReference type="SMART" id="SM00220">
    <property type="entry name" value="S_TKc"/>
    <property type="match status" value="1"/>
</dbReference>
<dbReference type="PROSITE" id="PS50011">
    <property type="entry name" value="PROTEIN_KINASE_DOM"/>
    <property type="match status" value="1"/>
</dbReference>
<feature type="repeat" description="ANK" evidence="1">
    <location>
        <begin position="1009"/>
        <end position="1041"/>
    </location>
</feature>
<dbReference type="InterPro" id="IPR036770">
    <property type="entry name" value="Ankyrin_rpt-contain_sf"/>
</dbReference>
<dbReference type="SMART" id="SM00248">
    <property type="entry name" value="ANK"/>
    <property type="match status" value="7"/>
</dbReference>
<proteinExistence type="predicted"/>
<comment type="caution">
    <text evidence="3">The sequence shown here is derived from an EMBL/GenBank/DDBJ whole genome shotgun (WGS) entry which is preliminary data.</text>
</comment>
<dbReference type="PROSITE" id="PS50297">
    <property type="entry name" value="ANK_REP_REGION"/>
    <property type="match status" value="2"/>
</dbReference>
<dbReference type="Pfam" id="PF00023">
    <property type="entry name" value="Ank"/>
    <property type="match status" value="1"/>
</dbReference>